<feature type="transmembrane region" description="Helical" evidence="8">
    <location>
        <begin position="302"/>
        <end position="320"/>
    </location>
</feature>
<keyword evidence="7 8" id="KW-0472">Membrane</keyword>
<dbReference type="InterPro" id="IPR004268">
    <property type="entry name" value="MurJ"/>
</dbReference>
<evidence type="ECO:0000313" key="10">
    <source>
        <dbReference type="Proteomes" id="UP000473699"/>
    </source>
</evidence>
<dbReference type="EMBL" id="VUNH01000004">
    <property type="protein sequence ID" value="MST55313.1"/>
    <property type="molecule type" value="Genomic_DNA"/>
</dbReference>
<dbReference type="GO" id="GO:0008360">
    <property type="term" value="P:regulation of cell shape"/>
    <property type="evidence" value="ECO:0007669"/>
    <property type="project" value="UniProtKB-KW"/>
</dbReference>
<evidence type="ECO:0000256" key="6">
    <source>
        <dbReference type="ARBA" id="ARBA00022989"/>
    </source>
</evidence>
<feature type="transmembrane region" description="Helical" evidence="8">
    <location>
        <begin position="219"/>
        <end position="242"/>
    </location>
</feature>
<gene>
    <name evidence="9" type="ORF">FYJ74_04605</name>
</gene>
<keyword evidence="6 8" id="KW-1133">Transmembrane helix</keyword>
<name>A0A6L5YAT4_9BACT</name>
<feature type="transmembrane region" description="Helical" evidence="8">
    <location>
        <begin position="129"/>
        <end position="153"/>
    </location>
</feature>
<keyword evidence="10" id="KW-1185">Reference proteome</keyword>
<evidence type="ECO:0000256" key="2">
    <source>
        <dbReference type="ARBA" id="ARBA00022475"/>
    </source>
</evidence>
<proteinExistence type="predicted"/>
<feature type="transmembrane region" description="Helical" evidence="8">
    <location>
        <begin position="70"/>
        <end position="94"/>
    </location>
</feature>
<comment type="subcellular location">
    <subcellularLocation>
        <location evidence="1">Cell membrane</location>
        <topology evidence="1">Multi-pass membrane protein</topology>
    </subcellularLocation>
</comment>
<evidence type="ECO:0000313" key="9">
    <source>
        <dbReference type="EMBL" id="MST55313.1"/>
    </source>
</evidence>
<organism evidence="9 10">
    <name type="scientific">Pyramidobacter porci</name>
    <dbReference type="NCBI Taxonomy" id="2605789"/>
    <lineage>
        <taxon>Bacteria</taxon>
        <taxon>Thermotogati</taxon>
        <taxon>Synergistota</taxon>
        <taxon>Synergistia</taxon>
        <taxon>Synergistales</taxon>
        <taxon>Dethiosulfovibrionaceae</taxon>
        <taxon>Pyramidobacter</taxon>
    </lineage>
</organism>
<comment type="caution">
    <text evidence="9">The sequence shown here is derived from an EMBL/GenBank/DDBJ whole genome shotgun (WGS) entry which is preliminary data.</text>
</comment>
<keyword evidence="2" id="KW-1003">Cell membrane</keyword>
<evidence type="ECO:0000256" key="3">
    <source>
        <dbReference type="ARBA" id="ARBA00022692"/>
    </source>
</evidence>
<feature type="transmembrane region" description="Helical" evidence="8">
    <location>
        <begin position="412"/>
        <end position="431"/>
    </location>
</feature>
<dbReference type="PANTHER" id="PTHR43486">
    <property type="entry name" value="LIPID II FLIPPASE MURJ-RELATED"/>
    <property type="match status" value="1"/>
</dbReference>
<keyword evidence="3 8" id="KW-0812">Transmembrane</keyword>
<evidence type="ECO:0000256" key="8">
    <source>
        <dbReference type="SAM" id="Phobius"/>
    </source>
</evidence>
<evidence type="ECO:0000256" key="1">
    <source>
        <dbReference type="ARBA" id="ARBA00004651"/>
    </source>
</evidence>
<dbReference type="Proteomes" id="UP000473699">
    <property type="component" value="Unassembled WGS sequence"/>
</dbReference>
<evidence type="ECO:0000256" key="4">
    <source>
        <dbReference type="ARBA" id="ARBA00022960"/>
    </source>
</evidence>
<dbReference type="Pfam" id="PF03023">
    <property type="entry name" value="MurJ"/>
    <property type="match status" value="1"/>
</dbReference>
<evidence type="ECO:0000256" key="5">
    <source>
        <dbReference type="ARBA" id="ARBA00022984"/>
    </source>
</evidence>
<dbReference type="AlphaFoldDB" id="A0A6L5YAT4"/>
<feature type="transmembrane region" description="Helical" evidence="8">
    <location>
        <begin position="165"/>
        <end position="187"/>
    </location>
</feature>
<feature type="transmembrane region" description="Helical" evidence="8">
    <location>
        <begin position="437"/>
        <end position="458"/>
    </location>
</feature>
<sequence length="539" mass="57793">MPRAMPFFFAPWCFLCYAYRNGRCGRGETMAMGRKIRDFFCGAQEARAGALVSVTVGALSKPVGYLRTLMLAWLFGASAGMDAFYVSMGILSLLCQIVQNVTESALLPRLVRQETGADAAALMARVFRLALIGALLSAALAAVFPAALVAFFARHFEPLRQVMAARMLVMLIPWGVAWIVLPFLGVWNNFNGRYSLSVSLAVLGHALLIPAIWAASFFWGVYAVPAMYSLVVALLAWGTFRVTGDFPWRAAGAAREEALRELRTDCLLCVGIVGASGLYLLVDRYFASGLPAGNISALSYAGLIYMLPQSVLAPALMIYLHRASALMDSPEASQAQLETVMCTGWLYLLPPAALMSALSRPLVRIFLGYGAFDAAAVDLTAPCVAAAAWSLPLMLWGQFLSRYAQAAGRLKTILSVSYGALGVNAFLDWMLAPRWGAPGLCVATGLTWGGSALVYAALLAPGALKRAARAVWKPSLAFALPCAALGPLRENGVAAVLAGGLLAAAYYLGGERLGFFDSVPPVWRPRALLKPARRRKRGK</sequence>
<dbReference type="PANTHER" id="PTHR43486:SF1">
    <property type="entry name" value="LIPID II FLIPPASE MURJ-RELATED"/>
    <property type="match status" value="1"/>
</dbReference>
<feature type="transmembrane region" description="Helical" evidence="8">
    <location>
        <begin position="340"/>
        <end position="359"/>
    </location>
</feature>
<dbReference type="GO" id="GO:0009252">
    <property type="term" value="P:peptidoglycan biosynthetic process"/>
    <property type="evidence" value="ECO:0007669"/>
    <property type="project" value="UniProtKB-KW"/>
</dbReference>
<keyword evidence="5" id="KW-0573">Peptidoglycan synthesis</keyword>
<feature type="transmembrane region" description="Helical" evidence="8">
    <location>
        <begin position="379"/>
        <end position="400"/>
    </location>
</feature>
<feature type="transmembrane region" description="Helical" evidence="8">
    <location>
        <begin position="262"/>
        <end position="282"/>
    </location>
</feature>
<keyword evidence="4" id="KW-0133">Cell shape</keyword>
<feature type="transmembrane region" description="Helical" evidence="8">
    <location>
        <begin position="194"/>
        <end position="213"/>
    </location>
</feature>
<reference evidence="9 10" key="1">
    <citation type="submission" date="2019-08" db="EMBL/GenBank/DDBJ databases">
        <title>In-depth cultivation of the pig gut microbiome towards novel bacterial diversity and tailored functional studies.</title>
        <authorList>
            <person name="Wylensek D."/>
            <person name="Hitch T.C.A."/>
            <person name="Clavel T."/>
        </authorList>
    </citation>
    <scope>NUCLEOTIDE SEQUENCE [LARGE SCALE GENOMIC DNA]</scope>
    <source>
        <strain evidence="9 10">SM-530-WT-4B</strain>
    </source>
</reference>
<dbReference type="GO" id="GO:0005886">
    <property type="term" value="C:plasma membrane"/>
    <property type="evidence" value="ECO:0007669"/>
    <property type="project" value="UniProtKB-SubCell"/>
</dbReference>
<protein>
    <submittedName>
        <fullName evidence="9">Uncharacterized protein</fullName>
    </submittedName>
</protein>
<evidence type="ECO:0000256" key="7">
    <source>
        <dbReference type="ARBA" id="ARBA00023136"/>
    </source>
</evidence>
<accession>A0A6L5YAT4</accession>